<dbReference type="EMBL" id="LR796936">
    <property type="protein sequence ID" value="CAB4176568.1"/>
    <property type="molecule type" value="Genomic_DNA"/>
</dbReference>
<proteinExistence type="predicted"/>
<protein>
    <submittedName>
        <fullName evidence="6">Tip attachment protein J</fullName>
    </submittedName>
</protein>
<dbReference type="EMBL" id="LR797447">
    <property type="protein sequence ID" value="CAB4217487.1"/>
    <property type="molecule type" value="Genomic_DNA"/>
</dbReference>
<evidence type="ECO:0000313" key="5">
    <source>
        <dbReference type="EMBL" id="CAB4197455.1"/>
    </source>
</evidence>
<evidence type="ECO:0000259" key="1">
    <source>
        <dbReference type="Pfam" id="PF13550"/>
    </source>
</evidence>
<feature type="domain" description="Tip attachment protein J" evidence="1">
    <location>
        <begin position="296"/>
        <end position="455"/>
    </location>
</feature>
<dbReference type="EMBL" id="LR797035">
    <property type="protein sequence ID" value="CAB4183410.1"/>
    <property type="molecule type" value="Genomic_DNA"/>
</dbReference>
<evidence type="ECO:0000313" key="7">
    <source>
        <dbReference type="EMBL" id="CAB4217487.1"/>
    </source>
</evidence>
<dbReference type="EMBL" id="LR797385">
    <property type="protein sequence ID" value="CAB4212833.1"/>
    <property type="molecule type" value="Genomic_DNA"/>
</dbReference>
<dbReference type="Pfam" id="PF13550">
    <property type="entry name" value="Phage-tail_3"/>
    <property type="match status" value="1"/>
</dbReference>
<evidence type="ECO:0000313" key="4">
    <source>
        <dbReference type="EMBL" id="CAB4183410.1"/>
    </source>
</evidence>
<dbReference type="EMBL" id="LR798371">
    <property type="protein sequence ID" value="CAB5227297.1"/>
    <property type="molecule type" value="Genomic_DNA"/>
</dbReference>
<name>A0A6J5SFN7_9CAUD</name>
<reference evidence="6" key="1">
    <citation type="submission" date="2020-05" db="EMBL/GenBank/DDBJ databases">
        <authorList>
            <person name="Chiriac C."/>
            <person name="Salcher M."/>
            <person name="Ghai R."/>
            <person name="Kavagutti S V."/>
        </authorList>
    </citation>
    <scope>NUCLEOTIDE SEQUENCE</scope>
</reference>
<dbReference type="InterPro" id="IPR032876">
    <property type="entry name" value="J_dom"/>
</dbReference>
<accession>A0A6J5SFN7</accession>
<dbReference type="EMBL" id="LR797256">
    <property type="protein sequence ID" value="CAB4197455.1"/>
    <property type="molecule type" value="Genomic_DNA"/>
</dbReference>
<organism evidence="6">
    <name type="scientific">uncultured Caudovirales phage</name>
    <dbReference type="NCBI Taxonomy" id="2100421"/>
    <lineage>
        <taxon>Viruses</taxon>
        <taxon>Duplodnaviria</taxon>
        <taxon>Heunggongvirae</taxon>
        <taxon>Uroviricota</taxon>
        <taxon>Caudoviricetes</taxon>
        <taxon>Peduoviridae</taxon>
        <taxon>Maltschvirus</taxon>
        <taxon>Maltschvirus maltsch</taxon>
    </lineage>
</organism>
<dbReference type="EMBL" id="LR796850">
    <property type="protein sequence ID" value="CAB4169902.1"/>
    <property type="molecule type" value="Genomic_DNA"/>
</dbReference>
<evidence type="ECO:0000313" key="6">
    <source>
        <dbReference type="EMBL" id="CAB4212833.1"/>
    </source>
</evidence>
<gene>
    <name evidence="4" type="ORF">UFOVP1082_38</name>
    <name evidence="5" type="ORF">UFOVP1322_23</name>
    <name evidence="6" type="ORF">UFOVP1434_45</name>
    <name evidence="8" type="ORF">UFOVP1529_37</name>
    <name evidence="7" type="ORF">UFOVP1593_38</name>
    <name evidence="2" type="ORF">UFOVP906_16</name>
    <name evidence="3" type="ORF">UFOVP992_42</name>
</gene>
<sequence>MPTAILYVATFLVSVGVPAAVAVYAAIAIIAVGLNSVMKALTPKMPKGDGRSLEASFADSVAGQRIIFGTQRVGGCHMIPLITTGSKGRNAHMVIVMAGHEVSSIGNVYFDDTVISSANITAVTGTANDGLVTGGKFANVAWVRRYTGTSTQTVDYILNIADTSAFSSSFRLRGWTYVATQLLYDANVYTSIPAVTALVSGAKVYDPRLDSTNGGSGTQRYNDSTTWLHSSNPALCTAWYLISTLGGEYDPATEIDWSLVTAAANICDQTVNVPSPTSTQKRYTCNGMLIATAEFNDNLQQLIDSMLGRITWRGGQWRLFAGAWNTPVLTIDRSDFIGAISFETVQRRREGRWNGARCYYVDPSRNYQRVECLPQANATYYAADGSERIWIELEQPMCNTEYEAQRKAQMILRQSRNGIRVSGKLGPRWQQLSLWDTVYLDWSEVGFNDKTFRIVSYTLNPEGSVDVVLSEEMSTDWSDMTSGEYDSQSIASFTQVTSTPDPPLVVTTISDYSAIQVSWQVPSSYAPMINQTYELWEGNSQYLDASYTNIWEGAGQNTTLPKTTGSYYYYKVRSKIPGGYVSTYTPTTGGTYGVALSAPSGGGFNIVGITASYDGTPYNASEVVACKMNVSGQANVNSVGYRWAVLSSSVSSTVKTWSATNITSATATYQMSSLNINDIYALYLRGFASDTVPTSKTYDLAIYLNREQRPGASSGTA</sequence>
<evidence type="ECO:0000313" key="8">
    <source>
        <dbReference type="EMBL" id="CAB5227297.1"/>
    </source>
</evidence>
<evidence type="ECO:0000313" key="3">
    <source>
        <dbReference type="EMBL" id="CAB4176568.1"/>
    </source>
</evidence>
<evidence type="ECO:0000313" key="2">
    <source>
        <dbReference type="EMBL" id="CAB4169902.1"/>
    </source>
</evidence>